<dbReference type="RefSeq" id="XP_049316992.1">
    <property type="nucleotide sequence ID" value="XM_049461035.1"/>
</dbReference>
<keyword evidence="2" id="KW-1185">Reference proteome</keyword>
<dbReference type="Pfam" id="PF03184">
    <property type="entry name" value="DDE_1"/>
    <property type="match status" value="1"/>
</dbReference>
<dbReference type="Proteomes" id="UP001652620">
    <property type="component" value="Chromosome 6"/>
</dbReference>
<dbReference type="PANTHER" id="PTHR19303:SF74">
    <property type="entry name" value="POGO TRANSPOSABLE ELEMENT WITH KRAB DOMAIN"/>
    <property type="match status" value="1"/>
</dbReference>
<protein>
    <submittedName>
        <fullName evidence="3">Uncharacterized protein LOC125779763</fullName>
    </submittedName>
</protein>
<dbReference type="PANTHER" id="PTHR19303">
    <property type="entry name" value="TRANSPOSON"/>
    <property type="match status" value="1"/>
</dbReference>
<proteinExistence type="predicted"/>
<dbReference type="InterPro" id="IPR050863">
    <property type="entry name" value="CenT-Element_Derived"/>
</dbReference>
<dbReference type="InterPro" id="IPR036397">
    <property type="entry name" value="RNaseH_sf"/>
</dbReference>
<evidence type="ECO:0000259" key="1">
    <source>
        <dbReference type="Pfam" id="PF03184"/>
    </source>
</evidence>
<feature type="domain" description="DDE-1" evidence="1">
    <location>
        <begin position="225"/>
        <end position="330"/>
    </location>
</feature>
<name>A0ABM3K682_BACDO</name>
<dbReference type="InterPro" id="IPR004875">
    <property type="entry name" value="DDE_SF_endonuclease_dom"/>
</dbReference>
<organism evidence="2 3">
    <name type="scientific">Bactrocera dorsalis</name>
    <name type="common">Oriental fruit fly</name>
    <name type="synonym">Dacus dorsalis</name>
    <dbReference type="NCBI Taxonomy" id="27457"/>
    <lineage>
        <taxon>Eukaryota</taxon>
        <taxon>Metazoa</taxon>
        <taxon>Ecdysozoa</taxon>
        <taxon>Arthropoda</taxon>
        <taxon>Hexapoda</taxon>
        <taxon>Insecta</taxon>
        <taxon>Pterygota</taxon>
        <taxon>Neoptera</taxon>
        <taxon>Endopterygota</taxon>
        <taxon>Diptera</taxon>
        <taxon>Brachycera</taxon>
        <taxon>Muscomorpha</taxon>
        <taxon>Tephritoidea</taxon>
        <taxon>Tephritidae</taxon>
        <taxon>Bactrocera</taxon>
        <taxon>Bactrocera</taxon>
    </lineage>
</organism>
<accession>A0ABM3K682</accession>
<reference evidence="3" key="1">
    <citation type="submission" date="2025-08" db="UniProtKB">
        <authorList>
            <consortium name="RefSeq"/>
        </authorList>
    </citation>
    <scope>IDENTIFICATION</scope>
    <source>
        <tissue evidence="3">Adult</tissue>
    </source>
</reference>
<dbReference type="Gene3D" id="3.30.420.10">
    <property type="entry name" value="Ribonuclease H-like superfamily/Ribonuclease H"/>
    <property type="match status" value="1"/>
</dbReference>
<evidence type="ECO:0000313" key="3">
    <source>
        <dbReference type="RefSeq" id="XP_049316992.1"/>
    </source>
</evidence>
<gene>
    <name evidence="3" type="primary">LOC125779763</name>
</gene>
<dbReference type="GeneID" id="125779763"/>
<sequence>MVRNYKRKTQSNIDESKMRKAVADVLNGVETPTSAGKKYNLKRQTIESRVKKQDPLAGHTAGDAIYQSKFTLRQVFTMKEEIELVDYIKQCCYYQYGLSYKSFQKLAYQYAVANGKDFPEKWNVQKEAGEDWLYGFMKRNSSLTLRKPERTSLARLKGFSKKAVDEFYLNLKKLYEEYSFQPNDIYNLDETGITTVVDSPKIIATKGQRQVGQAVSAERGSLVTLVGIINASGNRLPPAYVFPRVRNSSQFLNGCVSGSIGLVSKSGWMMSELFIDVLKHIQNNTKCSKEGPILLLLDNHSSHCSVDCINYSRDNGIHLLSFPPHTSHQVDEDGEAVDKILDELDMNVEVVLSCRRRVEYEVTKSPVWRNEILNKFDENPFRQMLRPQVGVVAAKLLEVELLAARLFIGGHIVGGEIICGGEAICGDIAVGEIICGGNAGGEAIGGEIAGGKTIGGEYTGGEIVESCGAISSKSLPVSTAQKLFCAFDLASNFV</sequence>
<evidence type="ECO:0000313" key="2">
    <source>
        <dbReference type="Proteomes" id="UP001652620"/>
    </source>
</evidence>